<keyword evidence="6" id="KW-0285">Flavoprotein</keyword>
<comment type="caution">
    <text evidence="11">The sequence shown here is derived from an EMBL/GenBank/DDBJ whole genome shotgun (WGS) entry which is preliminary data.</text>
</comment>
<dbReference type="GO" id="GO:0010181">
    <property type="term" value="F:FMN binding"/>
    <property type="evidence" value="ECO:0007669"/>
    <property type="project" value="InterPro"/>
</dbReference>
<keyword evidence="12" id="KW-1185">Reference proteome</keyword>
<dbReference type="InterPro" id="IPR036188">
    <property type="entry name" value="FAD/NAD-bd_sf"/>
</dbReference>
<evidence type="ECO:0000256" key="1">
    <source>
        <dbReference type="ARBA" id="ARBA00001917"/>
    </source>
</evidence>
<dbReference type="Gene3D" id="3.50.50.60">
    <property type="entry name" value="FAD/NAD(P)-binding domain"/>
    <property type="match status" value="1"/>
</dbReference>
<evidence type="ECO:0000256" key="6">
    <source>
        <dbReference type="ARBA" id="ARBA00022630"/>
    </source>
</evidence>
<dbReference type="Gene3D" id="3.90.1010.20">
    <property type="match status" value="1"/>
</dbReference>
<dbReference type="InterPro" id="IPR003953">
    <property type="entry name" value="FAD-dep_OxRdtase_2_FAD-bd"/>
</dbReference>
<comment type="cofactor">
    <cofactor evidence="1">
        <name>FMN</name>
        <dbReference type="ChEBI" id="CHEBI:58210"/>
    </cofactor>
</comment>
<evidence type="ECO:0000313" key="11">
    <source>
        <dbReference type="EMBL" id="KRK47500.1"/>
    </source>
</evidence>
<accession>A0A0R1HLX4</accession>
<dbReference type="InterPro" id="IPR007329">
    <property type="entry name" value="FMN-bd"/>
</dbReference>
<keyword evidence="7" id="KW-0274">FAD</keyword>
<dbReference type="SUPFAM" id="SSF56425">
    <property type="entry name" value="Succinate dehydrogenase/fumarate reductase flavoprotein, catalytic domain"/>
    <property type="match status" value="1"/>
</dbReference>
<evidence type="ECO:0000256" key="4">
    <source>
        <dbReference type="ARBA" id="ARBA00013137"/>
    </source>
</evidence>
<dbReference type="PRINTS" id="PR00411">
    <property type="entry name" value="PNDRDTASEI"/>
</dbReference>
<dbReference type="SUPFAM" id="SSF51905">
    <property type="entry name" value="FAD/NAD(P)-binding domain"/>
    <property type="match status" value="1"/>
</dbReference>
<evidence type="ECO:0000256" key="5">
    <source>
        <dbReference type="ARBA" id="ARBA00015872"/>
    </source>
</evidence>
<name>A0A0R1HLX4_9LACO</name>
<sequence length="611" mass="64069">MIVMTETYQGQAKGFHGPIKAKVVLDGDRIVQASVDYEPGTVGGLGLDRLADRVTEAGSVDVDAIAGATVSSIGFLNAAQKAVAVSKGEMTAEQATDPATPSPFQAADTVASASMNTNTVVRNPSPVVKPIAYHDGFDFDASYDIVVVGSGGAGLSAAVEAARAGLSVFISEKAGVPGGTTNFSGGVMQAAGTDYQKQLTDNQDDTPEKHARMLLDAGSDLVDSVLVKDITKHASENIDWLAEMGIKWQSVYGANHLPLVEDQDLADRIHVYDNGKGGGGQMGDGIVLTQTLLAEAQKAGAVLSLDSPTVALIQDTQKRRIYGVAVDVEGTRQNIEATRGVILATAGIDHNLELAKAFNPQHYADLQRHANRSASTNTGDGLFLGMASDAAVTGMGGVIDLEEKTAVGTTNKVPAMPMIFVNALGQRFVCEDTTYGYSSRAVFQQEAALGKPTYMIFGEANANEPGSPWTADQLAAEVAAGTLSKAATLADLADKIGLSAINLEATVTRWNQDVAKGTDEAWNRRTGLKPIEGPYYAHRNRLMNLGAIGGLRINQDGQVLDTLGWPIRGLYAAGLNAGGWLGPFYPGSGVAIAGIVQQGRRAAQTLIRKRV</sequence>
<dbReference type="PATRIC" id="fig|1302272.5.peg.2472"/>
<reference evidence="11 12" key="1">
    <citation type="journal article" date="2015" name="Genome Announc.">
        <title>Expanding the biotechnology potential of lactobacilli through comparative genomics of 213 strains and associated genera.</title>
        <authorList>
            <person name="Sun Z."/>
            <person name="Harris H.M."/>
            <person name="McCann A."/>
            <person name="Guo C."/>
            <person name="Argimon S."/>
            <person name="Zhang W."/>
            <person name="Yang X."/>
            <person name="Jeffery I.B."/>
            <person name="Cooney J.C."/>
            <person name="Kagawa T.F."/>
            <person name="Liu W."/>
            <person name="Song Y."/>
            <person name="Salvetti E."/>
            <person name="Wrobel A."/>
            <person name="Rasinkangas P."/>
            <person name="Parkhill J."/>
            <person name="Rea M.C."/>
            <person name="O'Sullivan O."/>
            <person name="Ritari J."/>
            <person name="Douillard F.P."/>
            <person name="Paul Ross R."/>
            <person name="Yang R."/>
            <person name="Briner A.E."/>
            <person name="Felis G.E."/>
            <person name="de Vos W.M."/>
            <person name="Barrangou R."/>
            <person name="Klaenhammer T.R."/>
            <person name="Caufield P.W."/>
            <person name="Cui Y."/>
            <person name="Zhang H."/>
            <person name="O'Toole P.W."/>
        </authorList>
    </citation>
    <scope>NUCLEOTIDE SEQUENCE [LARGE SCALE GENOMIC DNA]</scope>
    <source>
        <strain evidence="11 12">JCM 15530</strain>
    </source>
</reference>
<organism evidence="11 12">
    <name type="scientific">Secundilactobacillus kimchicus JCM 15530</name>
    <dbReference type="NCBI Taxonomy" id="1302272"/>
    <lineage>
        <taxon>Bacteria</taxon>
        <taxon>Bacillati</taxon>
        <taxon>Bacillota</taxon>
        <taxon>Bacilli</taxon>
        <taxon>Lactobacillales</taxon>
        <taxon>Lactobacillaceae</taxon>
        <taxon>Secundilactobacillus</taxon>
    </lineage>
</organism>
<evidence type="ECO:0000259" key="10">
    <source>
        <dbReference type="SMART" id="SM00900"/>
    </source>
</evidence>
<evidence type="ECO:0000313" key="12">
    <source>
        <dbReference type="Proteomes" id="UP000050911"/>
    </source>
</evidence>
<keyword evidence="8" id="KW-0560">Oxidoreductase</keyword>
<dbReference type="EMBL" id="AZCX01000008">
    <property type="protein sequence ID" value="KRK47500.1"/>
    <property type="molecule type" value="Genomic_DNA"/>
</dbReference>
<dbReference type="PANTHER" id="PTHR43400">
    <property type="entry name" value="FUMARATE REDUCTASE"/>
    <property type="match status" value="1"/>
</dbReference>
<dbReference type="STRING" id="1302272.FC96_GL002426"/>
<dbReference type="Gene3D" id="3.90.700.10">
    <property type="entry name" value="Succinate dehydrogenase/fumarate reductase flavoprotein, catalytic domain"/>
    <property type="match status" value="1"/>
</dbReference>
<dbReference type="GO" id="GO:0033765">
    <property type="term" value="F:steroid dehydrogenase activity, acting on the CH-CH group of donors"/>
    <property type="evidence" value="ECO:0007669"/>
    <property type="project" value="UniProtKB-ARBA"/>
</dbReference>
<comment type="cofactor">
    <cofactor evidence="2">
        <name>FAD</name>
        <dbReference type="ChEBI" id="CHEBI:57692"/>
    </cofactor>
</comment>
<proteinExistence type="inferred from homology"/>
<evidence type="ECO:0000256" key="3">
    <source>
        <dbReference type="ARBA" id="ARBA00008040"/>
    </source>
</evidence>
<evidence type="ECO:0000256" key="8">
    <source>
        <dbReference type="ARBA" id="ARBA00023002"/>
    </source>
</evidence>
<comment type="catalytic activity">
    <reaction evidence="9">
        <text>dihydrourocanate + A = urocanate + AH2</text>
        <dbReference type="Rhea" id="RHEA:36059"/>
        <dbReference type="ChEBI" id="CHEBI:13193"/>
        <dbReference type="ChEBI" id="CHEBI:17499"/>
        <dbReference type="ChEBI" id="CHEBI:27247"/>
        <dbReference type="ChEBI" id="CHEBI:72991"/>
        <dbReference type="EC" id="1.3.99.33"/>
    </reaction>
</comment>
<evidence type="ECO:0000256" key="2">
    <source>
        <dbReference type="ARBA" id="ARBA00001974"/>
    </source>
</evidence>
<dbReference type="GO" id="GO:0016020">
    <property type="term" value="C:membrane"/>
    <property type="evidence" value="ECO:0007669"/>
    <property type="project" value="InterPro"/>
</dbReference>
<evidence type="ECO:0000256" key="7">
    <source>
        <dbReference type="ARBA" id="ARBA00022827"/>
    </source>
</evidence>
<dbReference type="InterPro" id="IPR050315">
    <property type="entry name" value="FAD-oxidoreductase_2"/>
</dbReference>
<comment type="similarity">
    <text evidence="3">Belongs to the FAD-dependent oxidoreductase 2 family. FRD/SDH subfamily.</text>
</comment>
<dbReference type="PANTHER" id="PTHR43400:SF7">
    <property type="entry name" value="FAD-DEPENDENT OXIDOREDUCTASE 2 FAD BINDING DOMAIN-CONTAINING PROTEIN"/>
    <property type="match status" value="1"/>
</dbReference>
<dbReference type="EC" id="1.3.99.33" evidence="4"/>
<evidence type="ECO:0000256" key="9">
    <source>
        <dbReference type="ARBA" id="ARBA00049922"/>
    </source>
</evidence>
<dbReference type="Proteomes" id="UP000050911">
    <property type="component" value="Unassembled WGS sequence"/>
</dbReference>
<dbReference type="Pfam" id="PF00890">
    <property type="entry name" value="FAD_binding_2"/>
    <property type="match status" value="1"/>
</dbReference>
<gene>
    <name evidence="11" type="ORF">FC96_GL002426</name>
</gene>
<dbReference type="Pfam" id="PF04205">
    <property type="entry name" value="FMN_bind"/>
    <property type="match status" value="1"/>
</dbReference>
<dbReference type="AlphaFoldDB" id="A0A0R1HLX4"/>
<dbReference type="InterPro" id="IPR027477">
    <property type="entry name" value="Succ_DH/fumarate_Rdtase_cat_sf"/>
</dbReference>
<feature type="domain" description="FMN-binding" evidence="10">
    <location>
        <begin position="14"/>
        <end position="86"/>
    </location>
</feature>
<protein>
    <recommendedName>
        <fullName evidence="5">Urocanate reductase</fullName>
        <ecNumber evidence="4">1.3.99.33</ecNumber>
    </recommendedName>
</protein>
<dbReference type="SMART" id="SM00900">
    <property type="entry name" value="FMN_bind"/>
    <property type="match status" value="1"/>
</dbReference>